<dbReference type="SMART" id="SM00584">
    <property type="entry name" value="TLDc"/>
    <property type="match status" value="1"/>
</dbReference>
<evidence type="ECO:0000313" key="3">
    <source>
        <dbReference type="Proteomes" id="UP001189429"/>
    </source>
</evidence>
<name>A0ABN9TQA1_9DINO</name>
<proteinExistence type="predicted"/>
<gene>
    <name evidence="2" type="ORF">PCOR1329_LOCUS41126</name>
</gene>
<accession>A0ABN9TQA1</accession>
<sequence>MLPRAVGARVATLLLGAPPPPDHLSAVLAQSRAVQGDAGLLLLLRSMDPLLWYSDDWRPLFRDWKDGQSFGALVGGTMHYGGPALLVVRTADGHLVGAVSSSWRELNGKFGGGADCFLFSVTPTLQVMRGSGRSQNYMYFNSKNRHAPRGIGFGGQAEMCRLWLDSDFERCHVLESDATYQEGRLLPGDDYQIPLECACVEVWGCGGAEAAEAQGEQRSRDQGLRDQARKVDRARMLETEFDKEDSRRWRQHRRRRRKSSRGAVLFEKAFAKGSASKHTDQC</sequence>
<organism evidence="2 3">
    <name type="scientific">Prorocentrum cordatum</name>
    <dbReference type="NCBI Taxonomy" id="2364126"/>
    <lineage>
        <taxon>Eukaryota</taxon>
        <taxon>Sar</taxon>
        <taxon>Alveolata</taxon>
        <taxon>Dinophyceae</taxon>
        <taxon>Prorocentrales</taxon>
        <taxon>Prorocentraceae</taxon>
        <taxon>Prorocentrum</taxon>
    </lineage>
</organism>
<dbReference type="EMBL" id="CAUYUJ010014950">
    <property type="protein sequence ID" value="CAK0848101.1"/>
    <property type="molecule type" value="Genomic_DNA"/>
</dbReference>
<dbReference type="Pfam" id="PF07534">
    <property type="entry name" value="TLD"/>
    <property type="match status" value="1"/>
</dbReference>
<keyword evidence="3" id="KW-1185">Reference proteome</keyword>
<dbReference type="Proteomes" id="UP001189429">
    <property type="component" value="Unassembled WGS sequence"/>
</dbReference>
<dbReference type="InterPro" id="IPR006571">
    <property type="entry name" value="TLDc_dom"/>
</dbReference>
<dbReference type="PANTHER" id="PTHR23354">
    <property type="entry name" value="NUCLEOLAR PROTEIN 7/ESTROGEN RECEPTOR COACTIVATOR-RELATED"/>
    <property type="match status" value="1"/>
</dbReference>
<feature type="domain" description="TLDc" evidence="1">
    <location>
        <begin position="33"/>
        <end position="206"/>
    </location>
</feature>
<protein>
    <recommendedName>
        <fullName evidence="1">TLDc domain-containing protein</fullName>
    </recommendedName>
</protein>
<reference evidence="2" key="1">
    <citation type="submission" date="2023-10" db="EMBL/GenBank/DDBJ databases">
        <authorList>
            <person name="Chen Y."/>
            <person name="Shah S."/>
            <person name="Dougan E. K."/>
            <person name="Thang M."/>
            <person name="Chan C."/>
        </authorList>
    </citation>
    <scope>NUCLEOTIDE SEQUENCE [LARGE SCALE GENOMIC DNA]</scope>
</reference>
<dbReference type="PROSITE" id="PS51886">
    <property type="entry name" value="TLDC"/>
    <property type="match status" value="1"/>
</dbReference>
<comment type="caution">
    <text evidence="2">The sequence shown here is derived from an EMBL/GenBank/DDBJ whole genome shotgun (WGS) entry which is preliminary data.</text>
</comment>
<dbReference type="PANTHER" id="PTHR23354:SF108">
    <property type="entry name" value="RE10231P"/>
    <property type="match status" value="1"/>
</dbReference>
<evidence type="ECO:0000259" key="1">
    <source>
        <dbReference type="PROSITE" id="PS51886"/>
    </source>
</evidence>
<evidence type="ECO:0000313" key="2">
    <source>
        <dbReference type="EMBL" id="CAK0848101.1"/>
    </source>
</evidence>